<sequence length="50" mass="5722">MVLDASTLPSHLDLFRLEDFSTTIVCTERFVQACRRLNLDGVSFHPLPMK</sequence>
<dbReference type="AlphaFoldDB" id="A0AAC8Q1U8"/>
<proteinExistence type="predicted"/>
<name>A0AAC8Q1U8_9BACT</name>
<dbReference type="EMBL" id="CP011509">
    <property type="protein sequence ID" value="AKI99335.1"/>
    <property type="molecule type" value="Genomic_DNA"/>
</dbReference>
<organism evidence="1 2">
    <name type="scientific">Archangium gephyra</name>
    <dbReference type="NCBI Taxonomy" id="48"/>
    <lineage>
        <taxon>Bacteria</taxon>
        <taxon>Pseudomonadati</taxon>
        <taxon>Myxococcota</taxon>
        <taxon>Myxococcia</taxon>
        <taxon>Myxococcales</taxon>
        <taxon>Cystobacterineae</taxon>
        <taxon>Archangiaceae</taxon>
        <taxon>Archangium</taxon>
    </lineage>
</organism>
<dbReference type="Pfam" id="PF09535">
    <property type="entry name" value="Gmx_para_CXXCG"/>
    <property type="match status" value="1"/>
</dbReference>
<gene>
    <name evidence="1" type="ORF">AA314_00962</name>
</gene>
<evidence type="ECO:0000313" key="2">
    <source>
        <dbReference type="Proteomes" id="UP000035579"/>
    </source>
</evidence>
<dbReference type="KEGG" id="age:AA314_00962"/>
<dbReference type="Proteomes" id="UP000035579">
    <property type="component" value="Chromosome"/>
</dbReference>
<dbReference type="InterPro" id="IPR011750">
    <property type="entry name" value="Gmx_para_CXXCG"/>
</dbReference>
<protein>
    <submittedName>
        <fullName evidence="1">Uncharacterized protein</fullName>
    </submittedName>
</protein>
<evidence type="ECO:0000313" key="1">
    <source>
        <dbReference type="EMBL" id="AKI99335.1"/>
    </source>
</evidence>
<accession>A0AAC8Q1U8</accession>
<reference evidence="1 2" key="1">
    <citation type="submission" date="2015-05" db="EMBL/GenBank/DDBJ databases">
        <title>Genome assembly of Archangium gephyra DSM 2261.</title>
        <authorList>
            <person name="Sharma G."/>
            <person name="Subramanian S."/>
        </authorList>
    </citation>
    <scope>NUCLEOTIDE SEQUENCE [LARGE SCALE GENOMIC DNA]</scope>
    <source>
        <strain evidence="1 2">DSM 2261</strain>
    </source>
</reference>